<evidence type="ECO:0000313" key="1">
    <source>
        <dbReference type="EMBL" id="KAB1079877.1"/>
    </source>
</evidence>
<dbReference type="EMBL" id="VZZK01000007">
    <property type="protein sequence ID" value="KAB1079877.1"/>
    <property type="molecule type" value="Genomic_DNA"/>
</dbReference>
<dbReference type="InterPro" id="IPR032349">
    <property type="entry name" value="DUF4865"/>
</dbReference>
<dbReference type="RefSeq" id="WP_150999637.1">
    <property type="nucleotide sequence ID" value="NZ_BPQY01000675.1"/>
</dbReference>
<reference evidence="1 2" key="1">
    <citation type="submission" date="2019-09" db="EMBL/GenBank/DDBJ databases">
        <title>YIM 48816 draft genome.</title>
        <authorList>
            <person name="Jiang L."/>
        </authorList>
    </citation>
    <scope>NUCLEOTIDE SEQUENCE [LARGE SCALE GENOMIC DNA]</scope>
    <source>
        <strain evidence="1 2">YIM 48816</strain>
    </source>
</reference>
<gene>
    <name evidence="1" type="ORF">F6X53_08960</name>
</gene>
<dbReference type="Proteomes" id="UP000474159">
    <property type="component" value="Unassembled WGS sequence"/>
</dbReference>
<organism evidence="1 2">
    <name type="scientific">Methylobacterium soli</name>
    <dbReference type="NCBI Taxonomy" id="553447"/>
    <lineage>
        <taxon>Bacteria</taxon>
        <taxon>Pseudomonadati</taxon>
        <taxon>Pseudomonadota</taxon>
        <taxon>Alphaproteobacteria</taxon>
        <taxon>Hyphomicrobiales</taxon>
        <taxon>Methylobacteriaceae</taxon>
        <taxon>Methylobacterium</taxon>
    </lineage>
</organism>
<dbReference type="Pfam" id="PF16157">
    <property type="entry name" value="DUF4865"/>
    <property type="match status" value="1"/>
</dbReference>
<sequence>MLVKHYRHRLPADYPMARIRGRIAERGPSWDETPGLGFKAFVVRERGRLGAEENAYASLYLWREAGAALDFLTDARFASVVETFGRPRIDTWLALDARAAPAGPARTLIREAVGIEPGTDLRALRAGEAERNRAALARDGRLAVVSAVDAGAWRLLRLTLSPEPPARSEQAGAYEILHLARPGWAALAPRDPE</sequence>
<dbReference type="AlphaFoldDB" id="A0A6L3T083"/>
<dbReference type="OrthoDB" id="2065010at2"/>
<keyword evidence="2" id="KW-1185">Reference proteome</keyword>
<accession>A0A6L3T083</accession>
<comment type="caution">
    <text evidence="1">The sequence shown here is derived from an EMBL/GenBank/DDBJ whole genome shotgun (WGS) entry which is preliminary data.</text>
</comment>
<evidence type="ECO:0000313" key="2">
    <source>
        <dbReference type="Proteomes" id="UP000474159"/>
    </source>
</evidence>
<protein>
    <submittedName>
        <fullName evidence="1">DUF4865 family protein</fullName>
    </submittedName>
</protein>
<name>A0A6L3T083_9HYPH</name>
<proteinExistence type="predicted"/>